<proteinExistence type="predicted"/>
<dbReference type="Gene3D" id="2.60.40.1120">
    <property type="entry name" value="Carboxypeptidase-like, regulatory domain"/>
    <property type="match status" value="1"/>
</dbReference>
<dbReference type="AlphaFoldDB" id="A0A381YYP5"/>
<dbReference type="InterPro" id="IPR008969">
    <property type="entry name" value="CarboxyPept-like_regulatory"/>
</dbReference>
<protein>
    <recommendedName>
        <fullName evidence="2">Carboxypeptidase-like regulatory domain-containing protein</fullName>
    </recommendedName>
</protein>
<name>A0A381YYP5_9ZZZZ</name>
<dbReference type="EMBL" id="UINC01019307">
    <property type="protein sequence ID" value="SVA81703.1"/>
    <property type="molecule type" value="Genomic_DNA"/>
</dbReference>
<reference evidence="1" key="1">
    <citation type="submission" date="2018-05" db="EMBL/GenBank/DDBJ databases">
        <authorList>
            <person name="Lanie J.A."/>
            <person name="Ng W.-L."/>
            <person name="Kazmierczak K.M."/>
            <person name="Andrzejewski T.M."/>
            <person name="Davidsen T.M."/>
            <person name="Wayne K.J."/>
            <person name="Tettelin H."/>
            <person name="Glass J.I."/>
            <person name="Rusch D."/>
            <person name="Podicherti R."/>
            <person name="Tsui H.-C.T."/>
            <person name="Winkler M.E."/>
        </authorList>
    </citation>
    <scope>NUCLEOTIDE SEQUENCE</scope>
</reference>
<gene>
    <name evidence="1" type="ORF">METZ01_LOCUS134557</name>
</gene>
<organism evidence="1">
    <name type="scientific">marine metagenome</name>
    <dbReference type="NCBI Taxonomy" id="408172"/>
    <lineage>
        <taxon>unclassified sequences</taxon>
        <taxon>metagenomes</taxon>
        <taxon>ecological metagenomes</taxon>
    </lineage>
</organism>
<dbReference type="SUPFAM" id="SSF49464">
    <property type="entry name" value="Carboxypeptidase regulatory domain-like"/>
    <property type="match status" value="1"/>
</dbReference>
<dbReference type="Pfam" id="PF13715">
    <property type="entry name" value="CarbopepD_reg_2"/>
    <property type="match status" value="1"/>
</dbReference>
<accession>A0A381YYP5</accession>
<evidence type="ECO:0000313" key="1">
    <source>
        <dbReference type="EMBL" id="SVA81703.1"/>
    </source>
</evidence>
<sequence>MMRFFLLIILFASINAQSIITGRVTDSRTGNPLVGVNIFFSRTTYGSTTDNNGFYTLDDIPPGRYELLVSMIGYKLVKESFQIDTDIKIDRDYKLVSQPIRMKEIVVSAKSNREWKKNYRRFKSAFLGMSWNAEYCRIMNDYVISFKKNEHVLEAFASEPIIIENKALGYRVLYTLEHFSDDKRIIRYAGDSFFEEMEPESSQQSRQWEKNRKLAYRGSFRHFLYTLSSRFDARFDVEADSLVEIQYWERMAGTRNDPLIQEGFRVSLPKNFSRYDPKYLPLGSDTLMFLTENENELYLVFKGKMRIVYTKESEEHNFTPEQRGQTLKPYQTSFITLNKEKVLVDKKGRYTETFMVEQNGEMAWERVADQLPWDYLPTNHK</sequence>
<evidence type="ECO:0008006" key="2">
    <source>
        <dbReference type="Google" id="ProtNLM"/>
    </source>
</evidence>